<sequence length="189" mass="22033">MRKGEIMKNLLIGEKVNLTSINEGDMPEIQKWHNDVSFMRNYDIVSATPKNIEDILETINDISKCNTAYIFAVKILESQKIIGVTGFENISWNNGTSLIYIGLGESENRGQGYGKEALKLTIEFGFEELNFHRIYLTVLEYNEPAIKLYEKLGFKREGVYREFIHRDGKRYDMYLYGLLRPEWEEISNK</sequence>
<keyword evidence="3" id="KW-1185">Reference proteome</keyword>
<name>A0ABS6BQX5_9CLOT</name>
<gene>
    <name evidence="2" type="ORF">KPL37_01320</name>
</gene>
<dbReference type="PANTHER" id="PTHR43415:SF5">
    <property type="entry name" value="ACETYLTRANSFERASE"/>
    <property type="match status" value="1"/>
</dbReference>
<organism evidence="2 3">
    <name type="scientific">Clostridium frigoris</name>
    <dbReference type="NCBI Taxonomy" id="205327"/>
    <lineage>
        <taxon>Bacteria</taxon>
        <taxon>Bacillati</taxon>
        <taxon>Bacillota</taxon>
        <taxon>Clostridia</taxon>
        <taxon>Eubacteriales</taxon>
        <taxon>Clostridiaceae</taxon>
        <taxon>Clostridium</taxon>
    </lineage>
</organism>
<proteinExistence type="predicted"/>
<evidence type="ECO:0000313" key="3">
    <source>
        <dbReference type="Proteomes" id="UP000776252"/>
    </source>
</evidence>
<dbReference type="RefSeq" id="WP_216145439.1">
    <property type="nucleotide sequence ID" value="NZ_JAHLDV010000002.1"/>
</dbReference>
<dbReference type="PANTHER" id="PTHR43415">
    <property type="entry name" value="SPERMIDINE N(1)-ACETYLTRANSFERASE"/>
    <property type="match status" value="1"/>
</dbReference>
<dbReference type="EMBL" id="JAHLDV010000002">
    <property type="protein sequence ID" value="MBU3158409.1"/>
    <property type="molecule type" value="Genomic_DNA"/>
</dbReference>
<dbReference type="InterPro" id="IPR000182">
    <property type="entry name" value="GNAT_dom"/>
</dbReference>
<evidence type="ECO:0000313" key="2">
    <source>
        <dbReference type="EMBL" id="MBU3158409.1"/>
    </source>
</evidence>
<protein>
    <submittedName>
        <fullName evidence="2">GNAT family N-acetyltransferase</fullName>
    </submittedName>
</protein>
<accession>A0ABS6BQX5</accession>
<dbReference type="Proteomes" id="UP000776252">
    <property type="component" value="Unassembled WGS sequence"/>
</dbReference>
<feature type="domain" description="N-acetyltransferase" evidence="1">
    <location>
        <begin position="16"/>
        <end position="181"/>
    </location>
</feature>
<reference evidence="2 3" key="1">
    <citation type="submission" date="2021-06" db="EMBL/GenBank/DDBJ databases">
        <title>Clostridia strains as spoilage organisms.</title>
        <authorList>
            <person name="Wambui J."/>
            <person name="Stephan R."/>
            <person name="Stevens M.J.A."/>
        </authorList>
    </citation>
    <scope>NUCLEOTIDE SEQUENCE [LARGE SCALE GENOMIC DNA]</scope>
    <source>
        <strain evidence="2 3">DSM 14204</strain>
    </source>
</reference>
<dbReference type="Pfam" id="PF13302">
    <property type="entry name" value="Acetyltransf_3"/>
    <property type="match status" value="1"/>
</dbReference>
<dbReference type="PROSITE" id="PS51186">
    <property type="entry name" value="GNAT"/>
    <property type="match status" value="1"/>
</dbReference>
<comment type="caution">
    <text evidence="2">The sequence shown here is derived from an EMBL/GenBank/DDBJ whole genome shotgun (WGS) entry which is preliminary data.</text>
</comment>
<evidence type="ECO:0000259" key="1">
    <source>
        <dbReference type="PROSITE" id="PS51186"/>
    </source>
</evidence>